<protein>
    <submittedName>
        <fullName evidence="2">Uncharacterized protein</fullName>
    </submittedName>
</protein>
<accession>A0A2I0AWC2</accession>
<evidence type="ECO:0000313" key="2">
    <source>
        <dbReference type="EMBL" id="PKA59847.1"/>
    </source>
</evidence>
<dbReference type="Proteomes" id="UP000236161">
    <property type="component" value="Unassembled WGS sequence"/>
</dbReference>
<dbReference type="AlphaFoldDB" id="A0A2I0AWC2"/>
<feature type="signal peptide" evidence="1">
    <location>
        <begin position="1"/>
        <end position="27"/>
    </location>
</feature>
<gene>
    <name evidence="2" type="ORF">AXF42_Ash015905</name>
</gene>
<name>A0A2I0AWC2_9ASPA</name>
<keyword evidence="3" id="KW-1185">Reference proteome</keyword>
<evidence type="ECO:0000313" key="3">
    <source>
        <dbReference type="Proteomes" id="UP000236161"/>
    </source>
</evidence>
<keyword evidence="1" id="KW-0732">Signal</keyword>
<organism evidence="2 3">
    <name type="scientific">Apostasia shenzhenica</name>
    <dbReference type="NCBI Taxonomy" id="1088818"/>
    <lineage>
        <taxon>Eukaryota</taxon>
        <taxon>Viridiplantae</taxon>
        <taxon>Streptophyta</taxon>
        <taxon>Embryophyta</taxon>
        <taxon>Tracheophyta</taxon>
        <taxon>Spermatophyta</taxon>
        <taxon>Magnoliopsida</taxon>
        <taxon>Liliopsida</taxon>
        <taxon>Asparagales</taxon>
        <taxon>Orchidaceae</taxon>
        <taxon>Apostasioideae</taxon>
        <taxon>Apostasia</taxon>
    </lineage>
</organism>
<feature type="chain" id="PRO_5014144271" evidence="1">
    <location>
        <begin position="28"/>
        <end position="155"/>
    </location>
</feature>
<dbReference type="EMBL" id="KZ451943">
    <property type="protein sequence ID" value="PKA59847.1"/>
    <property type="molecule type" value="Genomic_DNA"/>
</dbReference>
<sequence length="155" mass="17305">MASNNCLLLSQLHVVVLLGLCVTTATASMPIWDEYYSWGSLMNHGHLTPYMEMATRAAVTQWNRLNSGSTRSVMAMHGAVGVWRRVGEDGVTIIRMVLLVRQTFWGGDANLRQRLALITMYMGFPQGRPLDLESVPLDDFHALPLTHVGWIPINP</sequence>
<evidence type="ECO:0000256" key="1">
    <source>
        <dbReference type="SAM" id="SignalP"/>
    </source>
</evidence>
<reference evidence="2 3" key="1">
    <citation type="journal article" date="2017" name="Nature">
        <title>The Apostasia genome and the evolution of orchids.</title>
        <authorList>
            <person name="Zhang G.Q."/>
            <person name="Liu K.W."/>
            <person name="Li Z."/>
            <person name="Lohaus R."/>
            <person name="Hsiao Y.Y."/>
            <person name="Niu S.C."/>
            <person name="Wang J.Y."/>
            <person name="Lin Y.C."/>
            <person name="Xu Q."/>
            <person name="Chen L.J."/>
            <person name="Yoshida K."/>
            <person name="Fujiwara S."/>
            <person name="Wang Z.W."/>
            <person name="Zhang Y.Q."/>
            <person name="Mitsuda N."/>
            <person name="Wang M."/>
            <person name="Liu G.H."/>
            <person name="Pecoraro L."/>
            <person name="Huang H.X."/>
            <person name="Xiao X.J."/>
            <person name="Lin M."/>
            <person name="Wu X.Y."/>
            <person name="Wu W.L."/>
            <person name="Chen Y.Y."/>
            <person name="Chang S.B."/>
            <person name="Sakamoto S."/>
            <person name="Ohme-Takagi M."/>
            <person name="Yagi M."/>
            <person name="Zeng S.J."/>
            <person name="Shen C.Y."/>
            <person name="Yeh C.M."/>
            <person name="Luo Y.B."/>
            <person name="Tsai W.C."/>
            <person name="Van de Peer Y."/>
            <person name="Liu Z.J."/>
        </authorList>
    </citation>
    <scope>NUCLEOTIDE SEQUENCE [LARGE SCALE GENOMIC DNA]</scope>
    <source>
        <strain evidence="3">cv. Shenzhen</strain>
        <tissue evidence="2">Stem</tissue>
    </source>
</reference>
<proteinExistence type="predicted"/>